<evidence type="ECO:0000256" key="4">
    <source>
        <dbReference type="ARBA" id="ARBA00023004"/>
    </source>
</evidence>
<evidence type="ECO:0000256" key="2">
    <source>
        <dbReference type="ARBA" id="ARBA00022691"/>
    </source>
</evidence>
<dbReference type="InterPro" id="IPR006638">
    <property type="entry name" value="Elp3/MiaA/NifB-like_rSAM"/>
</dbReference>
<keyword evidence="2" id="KW-0949">S-adenosyl-L-methionine</keyword>
<dbReference type="Pfam" id="PF04055">
    <property type="entry name" value="Radical_SAM"/>
    <property type="match status" value="1"/>
</dbReference>
<reference evidence="8" key="1">
    <citation type="journal article" date="2019" name="Int. J. Syst. Evol. Microbiol.">
        <title>The Global Catalogue of Microorganisms (GCM) 10K type strain sequencing project: providing services to taxonomists for standard genome sequencing and annotation.</title>
        <authorList>
            <consortium name="The Broad Institute Genomics Platform"/>
            <consortium name="The Broad Institute Genome Sequencing Center for Infectious Disease"/>
            <person name="Wu L."/>
            <person name="Ma J."/>
        </authorList>
    </citation>
    <scope>NUCLEOTIDE SEQUENCE [LARGE SCALE GENOMIC DNA]</scope>
    <source>
        <strain evidence="8">CGMCC 1.16275</strain>
    </source>
</reference>
<evidence type="ECO:0000256" key="5">
    <source>
        <dbReference type="ARBA" id="ARBA00023014"/>
    </source>
</evidence>
<dbReference type="InterPro" id="IPR007197">
    <property type="entry name" value="rSAM"/>
</dbReference>
<evidence type="ECO:0000313" key="7">
    <source>
        <dbReference type="EMBL" id="MFD1610334.1"/>
    </source>
</evidence>
<name>A0ABW4HXI0_9SPHN</name>
<dbReference type="EMBL" id="JBHUDY010000001">
    <property type="protein sequence ID" value="MFD1610334.1"/>
    <property type="molecule type" value="Genomic_DNA"/>
</dbReference>
<dbReference type="PANTHER" id="PTHR11228:SF7">
    <property type="entry name" value="PQQA PEPTIDE CYCLASE"/>
    <property type="match status" value="1"/>
</dbReference>
<dbReference type="SMART" id="SM00729">
    <property type="entry name" value="Elp3"/>
    <property type="match status" value="1"/>
</dbReference>
<feature type="domain" description="Radical SAM core" evidence="6">
    <location>
        <begin position="4"/>
        <end position="229"/>
    </location>
</feature>
<keyword evidence="4" id="KW-0408">Iron</keyword>
<dbReference type="Proteomes" id="UP001597115">
    <property type="component" value="Unassembled WGS sequence"/>
</dbReference>
<evidence type="ECO:0000259" key="6">
    <source>
        <dbReference type="PROSITE" id="PS51918"/>
    </source>
</evidence>
<evidence type="ECO:0000313" key="8">
    <source>
        <dbReference type="Proteomes" id="UP001597115"/>
    </source>
</evidence>
<keyword evidence="8" id="KW-1185">Reference proteome</keyword>
<protein>
    <submittedName>
        <fullName evidence="7">Radical SAM protein</fullName>
    </submittedName>
</protein>
<comment type="caution">
    <text evidence="7">The sequence shown here is derived from an EMBL/GenBank/DDBJ whole genome shotgun (WGS) entry which is preliminary data.</text>
</comment>
<evidence type="ECO:0000256" key="3">
    <source>
        <dbReference type="ARBA" id="ARBA00022723"/>
    </source>
</evidence>
<dbReference type="SFLD" id="SFLDG01067">
    <property type="entry name" value="SPASM/twitch_domain_containing"/>
    <property type="match status" value="1"/>
</dbReference>
<comment type="cofactor">
    <cofactor evidence="1">
        <name>[4Fe-4S] cluster</name>
        <dbReference type="ChEBI" id="CHEBI:49883"/>
    </cofactor>
</comment>
<gene>
    <name evidence="7" type="ORF">ACFSCW_00805</name>
</gene>
<dbReference type="InterPro" id="IPR050377">
    <property type="entry name" value="Radical_SAM_PqqE_MftC-like"/>
</dbReference>
<dbReference type="RefSeq" id="WP_380885914.1">
    <property type="nucleotide sequence ID" value="NZ_JBHUDY010000001.1"/>
</dbReference>
<dbReference type="Gene3D" id="3.20.20.70">
    <property type="entry name" value="Aldolase class I"/>
    <property type="match status" value="1"/>
</dbReference>
<dbReference type="InterPro" id="IPR013785">
    <property type="entry name" value="Aldolase_TIM"/>
</dbReference>
<proteinExistence type="predicted"/>
<dbReference type="CDD" id="cd01335">
    <property type="entry name" value="Radical_SAM"/>
    <property type="match status" value="1"/>
</dbReference>
<evidence type="ECO:0000256" key="1">
    <source>
        <dbReference type="ARBA" id="ARBA00001966"/>
    </source>
</evidence>
<dbReference type="SUPFAM" id="SSF102114">
    <property type="entry name" value="Radical SAM enzymes"/>
    <property type="match status" value="1"/>
</dbReference>
<keyword evidence="5" id="KW-0411">Iron-sulfur</keyword>
<dbReference type="InterPro" id="IPR058240">
    <property type="entry name" value="rSAM_sf"/>
</dbReference>
<sequence>MGYRQGVTVTFAQIEPTTRCNFTCGFCAGRAMAQRDLDWNVFRAFLAAHPALRHVELQGEGEPLLHPRFFDMLAACRGRGIRVSLITNGSLLSAERVERLLDFGIHSIHVSMESADPTRFAEIRRGKFDKVREGLARLVQRRRERGLVEPAVGLAVTVLRSTQDALQGIVDLYRKLSLDGGIVAQRLQPMPVYSRHYDAAMQAELMDDADVRRFLGNRQALAQLAPVPRPDAFFYHALFDGFDPRRDNCPWLVKGSYLSADGRTTACCFMKDEAGDAPSLLRTLEEGEVPTACAGCGTAAAIANARRDQAMRRAVLK</sequence>
<dbReference type="PANTHER" id="PTHR11228">
    <property type="entry name" value="RADICAL SAM DOMAIN PROTEIN"/>
    <property type="match status" value="1"/>
</dbReference>
<dbReference type="PROSITE" id="PS51918">
    <property type="entry name" value="RADICAL_SAM"/>
    <property type="match status" value="1"/>
</dbReference>
<keyword evidence="3" id="KW-0479">Metal-binding</keyword>
<accession>A0ABW4HXI0</accession>
<dbReference type="SFLD" id="SFLDS00029">
    <property type="entry name" value="Radical_SAM"/>
    <property type="match status" value="1"/>
</dbReference>
<organism evidence="7 8">
    <name type="scientific">Sphingomonas tabacisoli</name>
    <dbReference type="NCBI Taxonomy" id="2249466"/>
    <lineage>
        <taxon>Bacteria</taxon>
        <taxon>Pseudomonadati</taxon>
        <taxon>Pseudomonadota</taxon>
        <taxon>Alphaproteobacteria</taxon>
        <taxon>Sphingomonadales</taxon>
        <taxon>Sphingomonadaceae</taxon>
        <taxon>Sphingomonas</taxon>
    </lineage>
</organism>